<keyword evidence="20" id="KW-1185">Reference proteome</keyword>
<dbReference type="GO" id="GO:0006364">
    <property type="term" value="P:rRNA processing"/>
    <property type="evidence" value="ECO:0007669"/>
    <property type="project" value="UniProtKB-KW"/>
</dbReference>
<feature type="compositionally biased region" description="Basic and acidic residues" evidence="16">
    <location>
        <begin position="1255"/>
        <end position="1268"/>
    </location>
</feature>
<evidence type="ECO:0000256" key="3">
    <source>
        <dbReference type="ARBA" id="ARBA00004173"/>
    </source>
</evidence>
<name>A0A5N5QGM2_9AGAM</name>
<comment type="caution">
    <text evidence="19">The sequence shown here is derived from an EMBL/GenBank/DDBJ whole genome shotgun (WGS) entry which is preliminary data.</text>
</comment>
<feature type="compositionally biased region" description="Basic and acidic residues" evidence="16">
    <location>
        <begin position="2025"/>
        <end position="2034"/>
    </location>
</feature>
<dbReference type="Pfam" id="PF02146">
    <property type="entry name" value="SIR2"/>
    <property type="match status" value="1"/>
</dbReference>
<feature type="compositionally biased region" description="Basic and acidic residues" evidence="16">
    <location>
        <begin position="2104"/>
        <end position="2121"/>
    </location>
</feature>
<feature type="compositionally biased region" description="Pro residues" evidence="16">
    <location>
        <begin position="1176"/>
        <end position="1186"/>
    </location>
</feature>
<feature type="transmembrane region" description="Helical" evidence="17">
    <location>
        <begin position="664"/>
        <end position="682"/>
    </location>
</feature>
<dbReference type="FunFam" id="2.40.50.140:FF:000038">
    <property type="entry name" value="Exosome complex component RRP4"/>
    <property type="match status" value="1"/>
</dbReference>
<dbReference type="Pfam" id="PF03151">
    <property type="entry name" value="TPT"/>
    <property type="match status" value="1"/>
</dbReference>
<dbReference type="InterPro" id="IPR037185">
    <property type="entry name" value="EmrE-like"/>
</dbReference>
<evidence type="ECO:0000256" key="4">
    <source>
        <dbReference type="ARBA" id="ARBA00006924"/>
    </source>
</evidence>
<gene>
    <name evidence="19" type="ORF">CTheo_5724</name>
</gene>
<dbReference type="InterPro" id="IPR026590">
    <property type="entry name" value="Ssirtuin_cat_dom"/>
</dbReference>
<dbReference type="PROSITE" id="PS50305">
    <property type="entry name" value="SIRTUIN"/>
    <property type="match status" value="1"/>
</dbReference>
<dbReference type="SUPFAM" id="SSF54791">
    <property type="entry name" value="Eukaryotic type KH-domain (KH-domain type I)"/>
    <property type="match status" value="1"/>
</dbReference>
<dbReference type="PANTHER" id="PTHR11085">
    <property type="entry name" value="NAD-DEPENDENT PROTEIN DEACYLASE SIRTUIN-5, MITOCHONDRIAL-RELATED"/>
    <property type="match status" value="1"/>
</dbReference>
<keyword evidence="9 15" id="KW-0862">Zinc</keyword>
<feature type="compositionally biased region" description="Polar residues" evidence="16">
    <location>
        <begin position="1240"/>
        <end position="1249"/>
    </location>
</feature>
<feature type="transmembrane region" description="Helical" evidence="17">
    <location>
        <begin position="780"/>
        <end position="799"/>
    </location>
</feature>
<organism evidence="19 20">
    <name type="scientific">Ceratobasidium theobromae</name>
    <dbReference type="NCBI Taxonomy" id="1582974"/>
    <lineage>
        <taxon>Eukaryota</taxon>
        <taxon>Fungi</taxon>
        <taxon>Dikarya</taxon>
        <taxon>Basidiomycota</taxon>
        <taxon>Agaricomycotina</taxon>
        <taxon>Agaricomycetes</taxon>
        <taxon>Cantharellales</taxon>
        <taxon>Ceratobasidiaceae</taxon>
        <taxon>Ceratobasidium</taxon>
    </lineage>
</organism>
<dbReference type="InterPro" id="IPR025721">
    <property type="entry name" value="Exosome_cplx_N_dom"/>
</dbReference>
<comment type="similarity">
    <text evidence="4">Belongs to the sirtuin family. Class I subfamily.</text>
</comment>
<evidence type="ECO:0000256" key="7">
    <source>
        <dbReference type="ARBA" id="ARBA00022679"/>
    </source>
</evidence>
<keyword evidence="17" id="KW-0812">Transmembrane</keyword>
<keyword evidence="13" id="KW-0496">Mitochondrion</keyword>
<feature type="binding site" evidence="15">
    <location>
        <position position="1913"/>
    </location>
    <ligand>
        <name>Zn(2+)</name>
        <dbReference type="ChEBI" id="CHEBI:29105"/>
    </ligand>
</feature>
<dbReference type="GO" id="GO:0000176">
    <property type="term" value="C:nuclear exosome (RNase complex)"/>
    <property type="evidence" value="ECO:0007669"/>
    <property type="project" value="UniProtKB-ARBA"/>
</dbReference>
<feature type="active site" description="Proton acceptor" evidence="15">
    <location>
        <position position="1881"/>
    </location>
</feature>
<dbReference type="GO" id="GO:0003723">
    <property type="term" value="F:RNA binding"/>
    <property type="evidence" value="ECO:0007669"/>
    <property type="project" value="UniProtKB-KW"/>
</dbReference>
<feature type="region of interest" description="Disordered" evidence="16">
    <location>
        <begin position="1391"/>
        <end position="1415"/>
    </location>
</feature>
<dbReference type="Pfam" id="PF21266">
    <property type="entry name" value="S1_RRP4"/>
    <property type="match status" value="1"/>
</dbReference>
<feature type="transmembrane region" description="Helical" evidence="17">
    <location>
        <begin position="904"/>
        <end position="936"/>
    </location>
</feature>
<dbReference type="OrthoDB" id="1588579at2759"/>
<feature type="compositionally biased region" description="Low complexity" evidence="16">
    <location>
        <begin position="2076"/>
        <end position="2089"/>
    </location>
</feature>
<keyword evidence="7" id="KW-0808">Transferase</keyword>
<feature type="compositionally biased region" description="Polar residues" evidence="16">
    <location>
        <begin position="1363"/>
        <end position="1372"/>
    </location>
</feature>
<reference evidence="19 20" key="1">
    <citation type="journal article" date="2019" name="Fungal Biol. Biotechnol.">
        <title>Draft genome sequence of fastidious pathogen Ceratobasidium theobromae, which causes vascular-streak dieback in Theobroma cacao.</title>
        <authorList>
            <person name="Ali S.S."/>
            <person name="Asman A."/>
            <person name="Shao J."/>
            <person name="Firmansyah A.P."/>
            <person name="Susilo A.W."/>
            <person name="Rosmana A."/>
            <person name="McMahon P."/>
            <person name="Junaid M."/>
            <person name="Guest D."/>
            <person name="Kheng T.Y."/>
            <person name="Meinhardt L.W."/>
            <person name="Bailey B.A."/>
        </authorList>
    </citation>
    <scope>NUCLEOTIDE SEQUENCE [LARGE SCALE GENOMIC DNA]</scope>
    <source>
        <strain evidence="19 20">CT2</strain>
    </source>
</reference>
<evidence type="ECO:0000256" key="11">
    <source>
        <dbReference type="ARBA" id="ARBA00022884"/>
    </source>
</evidence>
<dbReference type="CDD" id="cd05789">
    <property type="entry name" value="S1_Rrp4"/>
    <property type="match status" value="1"/>
</dbReference>
<feature type="compositionally biased region" description="Acidic residues" evidence="16">
    <location>
        <begin position="1399"/>
        <end position="1408"/>
    </location>
</feature>
<dbReference type="InterPro" id="IPR026591">
    <property type="entry name" value="Sirtuin_cat_small_dom_sf"/>
</dbReference>
<dbReference type="InterPro" id="IPR012340">
    <property type="entry name" value="NA-bd_OB-fold"/>
</dbReference>
<dbReference type="Gene3D" id="2.40.50.140">
    <property type="entry name" value="Nucleic acid-binding proteins"/>
    <property type="match status" value="1"/>
</dbReference>
<evidence type="ECO:0000313" key="19">
    <source>
        <dbReference type="EMBL" id="KAB5590824.1"/>
    </source>
</evidence>
<feature type="binding site" evidence="15">
    <location>
        <position position="1916"/>
    </location>
    <ligand>
        <name>Zn(2+)</name>
        <dbReference type="ChEBI" id="CHEBI:29105"/>
    </ligand>
</feature>
<feature type="region of interest" description="Disordered" evidence="16">
    <location>
        <begin position="1159"/>
        <end position="1274"/>
    </location>
</feature>
<feature type="binding site" evidence="15">
    <location>
        <position position="1889"/>
    </location>
    <ligand>
        <name>Zn(2+)</name>
        <dbReference type="ChEBI" id="CHEBI:29105"/>
    </ligand>
</feature>
<feature type="region of interest" description="Disordered" evidence="16">
    <location>
        <begin position="488"/>
        <end position="526"/>
    </location>
</feature>
<feature type="transmembrane region" description="Helical" evidence="17">
    <location>
        <begin position="877"/>
        <end position="897"/>
    </location>
</feature>
<evidence type="ECO:0000256" key="8">
    <source>
        <dbReference type="ARBA" id="ARBA00022723"/>
    </source>
</evidence>
<feature type="transmembrane region" description="Helical" evidence="17">
    <location>
        <begin position="753"/>
        <end position="774"/>
    </location>
</feature>
<evidence type="ECO:0000256" key="5">
    <source>
        <dbReference type="ARBA" id="ARBA00009155"/>
    </source>
</evidence>
<keyword evidence="12" id="KW-0520">NAD</keyword>
<dbReference type="SUPFAM" id="SSF110324">
    <property type="entry name" value="Ribosomal L27 protein-like"/>
    <property type="match status" value="1"/>
</dbReference>
<dbReference type="SUPFAM" id="SSF50249">
    <property type="entry name" value="Nucleic acid-binding proteins"/>
    <property type="match status" value="1"/>
</dbReference>
<dbReference type="GO" id="GO:0005739">
    <property type="term" value="C:mitochondrion"/>
    <property type="evidence" value="ECO:0007669"/>
    <property type="project" value="UniProtKB-SubCell"/>
</dbReference>
<feature type="region of interest" description="Disordered" evidence="16">
    <location>
        <begin position="1353"/>
        <end position="1372"/>
    </location>
</feature>
<keyword evidence="6" id="KW-0698">rRNA processing</keyword>
<dbReference type="SUPFAM" id="SSF52467">
    <property type="entry name" value="DHS-like NAD/FAD-binding domain"/>
    <property type="match status" value="1"/>
</dbReference>
<feature type="transmembrane region" description="Helical" evidence="17">
    <location>
        <begin position="364"/>
        <end position="382"/>
    </location>
</feature>
<sequence>MFTISGLPPRHIASGDDYYDKVRQHPDVMDLEFEADDELNSTASRLTSPGEPITSSQAFMRDSGHGTFIQGEQVIASVAGTVERVNKLVSVKPVKSRYTPEVGDLVVGRITEVQNKRWKVDVNSRQDGILMLASVNLPGGVQRRKLESDELQMRAFFEESDLLVAEVQSLFGDGSISLHTRSLRYGKLRNGQLVVVPNGLVRRLKSHFFSLPCGVDLILGLNGYIWISKHIKEINQAGEEGFDAEAVYSNKNDPIDTATSRAIVRVSNIIRVLARHHTPLTDHLIEQAYEWVIDQNIGVADILSEEIGESLVATVPAMPRMVVIDYSTGRTVDPPVATLAPGWFLRVVSLAIRRDAWSAGHVKTTMMFVGGMLWMVFAVSVVDAMPVVGEALGRLARAICEIDGDAWPCSHSGAAPSSVQKRLRLSARSLEGSGDDSEGPELGVIMGGVFGAIGGVAILGAVFYAWWSIKRVQRRHAERDFEYDSSLGQYSSQGLSATSRSSRRYRGGPTWQDPWLPPPPKPSRTPAPAHLEVVVGGTKGKGVAHMKDDGCSDASSMPLEVYKNTADDGKAIRMATGGRLRAHAGWMMDKPRDGFLPSPANMTSHRHSLFSAFTTLKPSTPSLTQATPSVSTIRFIALCGLWYLTSALSSNTGKSIMMQFRYPVTLTFVQFAFVSGYCLLFMHPRFGMSSLRTPTRAIIRSTLPMAAFQVGGHIFSSMAISRVPVSTVHTIKALSPLFTVAAYRLLFGVSYSFRTYVSLLPLTIGVMLACTFDVAGSNVIGLACAFGSALVFVSSNIFFKKIMPSNGAATAHKLDKLNLLFYSSGLAFLLMVPIWMYYDFGHLWRRWHDDSLTTQASSKTPAHSVMYYFFLNGTVHWAQNIIAFAILATTSPVTYSIASLIKRVAVICIAIVWFAQSVHPVQAFGIMLTFMGLWMYNQAKSDVERGEHKARRVEAGRQMQLPTSKAELITPRGSPSPDHPQRLTNNIELHAYQAPPARSHPPMRQPNGMSINIPHPVNGHVGKPPISPTGSYPSPPASLDSPPQSAGLRSNGYLHLKNRRGTHDEHAFYHVGTEPGAPHAHRAAAADHLNRIRVLDMADNRELITPLALPGPLRPPQAPVRRTYGRKRILDPELLDMPGTDMPVKKTKTTDAPLIPLVTIPVNSKPSSRMMESSPGPAPSRFPSPVKPTYRGRGVQDQNALDSPFLEPRKPSGSRPALLRRTSSTRIPASAGPKPILQSRHFSLNQSRSKPAKKRAQDEKEELRRKTSEATTTVSVAMSEEHSWLIPAPPRVLGARYMSTGETDFSFNPPAESTLVPHLYAPPARVVTPRGIEVEFGSPTPRAPVEVVRDANMRPRRKRRDSILSTDSEDSATTMSVTRLLPMVGIPHIKPRSFRQIDMNDDDDDDDDGTPRRVRVPPLIEQFCKNGSMSRSGSATVRPLNESFHKTELGDADAEMEAQNADKVARQDPSLGALADACASMDLHEPDPGSPLARRLRPRRQDNRRTENRLGSRRAAHLVSPLAAYRAKRSTGSYQLSPRAVRRLAQRPRVGMRIEDNSPSPNNESDMFASYEFDRGQNCKRVGIWTLSGLELDLHPLLAYPTMLMEPLVGTVNPTELVEAKTPEIEDTYQDVDSEEFSELSDLEDEADGEGGAGNAALDRLVAQSEPAALFLCIAPEKTGPVQAVFSEKDVDDMHTYLKESGEEMIFGCMIAWIKRYVVEQETPILLLLVAMGAPIPLNAQKEPHSDSALLHRLLKVTLTRILRRRTKLDDVNTPDDVVALIKRSKNIIVLTGAGISVSCGIPDFRSSSGIYAQINESNNYELEDPQQMFDIDYFREKPSVFYGSAQEPASPPTNSQVAVAELYPDTLETEVGVTRVLQCHGSFATATCIECKTAVNGSELKNDIFAQRVPLCKVCNKPTPPKVPAKPKKKDPDIVFFGEPLNDDFDVCLFKDREAVDLLLVIGTSLKVAPVSEILTHVPHSVPQVLINKTPVTHVNPDVVLLGDADRVVEYLCDKLAWSLPSAKKVDQDKPCERPPGIPVEPTKAYNHDHVWMFPGGEGGKWALREPPPTPRPPLSAATSRPPSATSLVRKRPSNENQQPTLDRTDSDRNTKKSKTKESS</sequence>
<feature type="compositionally biased region" description="Polar residues" evidence="16">
    <location>
        <begin position="1161"/>
        <end position="1171"/>
    </location>
</feature>
<dbReference type="GO" id="GO:0046872">
    <property type="term" value="F:metal ion binding"/>
    <property type="evidence" value="ECO:0007669"/>
    <property type="project" value="UniProtKB-KW"/>
</dbReference>
<comment type="similarity">
    <text evidence="5">Belongs to the RRP4 family.</text>
</comment>
<feature type="binding site" evidence="15">
    <location>
        <position position="1892"/>
    </location>
    <ligand>
        <name>Zn(2+)</name>
        <dbReference type="ChEBI" id="CHEBI:29105"/>
    </ligand>
</feature>
<protein>
    <submittedName>
        <fullName evidence="19">Sly41p</fullName>
    </submittedName>
</protein>
<keyword evidence="11" id="KW-0694">RNA-binding</keyword>
<dbReference type="InterPro" id="IPR036612">
    <property type="entry name" value="KH_dom_type_1_sf"/>
</dbReference>
<dbReference type="Gene3D" id="2.40.50.100">
    <property type="match status" value="1"/>
</dbReference>
<comment type="cofactor">
    <cofactor evidence="1">
        <name>Zn(2+)</name>
        <dbReference type="ChEBI" id="CHEBI:29105"/>
    </cofactor>
</comment>
<accession>A0A5N5QGM2</accession>
<evidence type="ECO:0000256" key="15">
    <source>
        <dbReference type="PROSITE-ProRule" id="PRU00236"/>
    </source>
</evidence>
<keyword evidence="17" id="KW-1133">Transmembrane helix</keyword>
<dbReference type="Pfam" id="PF14382">
    <property type="entry name" value="ECR1_N"/>
    <property type="match status" value="1"/>
</dbReference>
<dbReference type="GO" id="GO:0046970">
    <property type="term" value="F:histone H4K16 deacetylase activity, NAD-dependent"/>
    <property type="evidence" value="ECO:0007669"/>
    <property type="project" value="TreeGrafter"/>
</dbReference>
<feature type="domain" description="Deacetylase sirtuin-type" evidence="18">
    <location>
        <begin position="1768"/>
        <end position="2020"/>
    </location>
</feature>
<evidence type="ECO:0000256" key="14">
    <source>
        <dbReference type="ARBA" id="ARBA00023242"/>
    </source>
</evidence>
<dbReference type="InterPro" id="IPR048565">
    <property type="entry name" value="S1_RRP4"/>
</dbReference>
<dbReference type="InterPro" id="IPR004088">
    <property type="entry name" value="KH_dom_type_1"/>
</dbReference>
<evidence type="ECO:0000256" key="1">
    <source>
        <dbReference type="ARBA" id="ARBA00001947"/>
    </source>
</evidence>
<evidence type="ECO:0000256" key="16">
    <source>
        <dbReference type="SAM" id="MobiDB-lite"/>
    </source>
</evidence>
<dbReference type="SUPFAM" id="SSF103481">
    <property type="entry name" value="Multidrug resistance efflux transporter EmrE"/>
    <property type="match status" value="1"/>
</dbReference>
<evidence type="ECO:0000256" key="10">
    <source>
        <dbReference type="ARBA" id="ARBA00022835"/>
    </source>
</evidence>
<dbReference type="GO" id="GO:0071028">
    <property type="term" value="P:nuclear mRNA surveillance"/>
    <property type="evidence" value="ECO:0007669"/>
    <property type="project" value="UniProtKB-ARBA"/>
</dbReference>
<dbReference type="Gene3D" id="3.30.1600.10">
    <property type="entry name" value="SIR2/SIRT2 'Small Domain"/>
    <property type="match status" value="1"/>
</dbReference>
<dbReference type="Gene3D" id="3.40.50.1220">
    <property type="entry name" value="TPP-binding domain"/>
    <property type="match status" value="1"/>
</dbReference>
<keyword evidence="10" id="KW-0271">Exosome</keyword>
<comment type="subcellular location">
    <subcellularLocation>
        <location evidence="3">Mitochondrion</location>
    </subcellularLocation>
    <subcellularLocation>
        <location evidence="2">Nucleus</location>
    </subcellularLocation>
</comment>
<evidence type="ECO:0000259" key="18">
    <source>
        <dbReference type="PROSITE" id="PS50305"/>
    </source>
</evidence>
<dbReference type="PANTHER" id="PTHR11085:SF9">
    <property type="entry name" value="NAD-DEPENDENT PROTEIN DEACETYLASE SIRTUIN-1"/>
    <property type="match status" value="1"/>
</dbReference>
<dbReference type="GO" id="GO:0070403">
    <property type="term" value="F:NAD+ binding"/>
    <property type="evidence" value="ECO:0007669"/>
    <property type="project" value="InterPro"/>
</dbReference>
<keyword evidence="8 15" id="KW-0479">Metal-binding</keyword>
<feature type="region of interest" description="Disordered" evidence="16">
    <location>
        <begin position="2025"/>
        <end position="2044"/>
    </location>
</feature>
<dbReference type="CDD" id="cd22525">
    <property type="entry name" value="KH-I_Rrp4_eukar"/>
    <property type="match status" value="1"/>
</dbReference>
<dbReference type="Proteomes" id="UP000383932">
    <property type="component" value="Unassembled WGS sequence"/>
</dbReference>
<dbReference type="Pfam" id="PF15985">
    <property type="entry name" value="KH_6"/>
    <property type="match status" value="1"/>
</dbReference>
<dbReference type="InterPro" id="IPR050134">
    <property type="entry name" value="NAD-dep_sirtuin_deacylases"/>
</dbReference>
<feature type="compositionally biased region" description="Pro residues" evidence="16">
    <location>
        <begin position="515"/>
        <end position="525"/>
    </location>
</feature>
<feature type="region of interest" description="Disordered" evidence="16">
    <location>
        <begin position="2059"/>
        <end position="2121"/>
    </location>
</feature>
<keyword evidence="17" id="KW-0472">Membrane</keyword>
<feature type="transmembrane region" description="Helical" evidence="17">
    <location>
        <begin position="819"/>
        <end position="838"/>
    </location>
</feature>
<evidence type="ECO:0000313" key="20">
    <source>
        <dbReference type="Proteomes" id="UP000383932"/>
    </source>
</evidence>
<feature type="transmembrane region" description="Helical" evidence="17">
    <location>
        <begin position="442"/>
        <end position="467"/>
    </location>
</feature>
<evidence type="ECO:0000256" key="6">
    <source>
        <dbReference type="ARBA" id="ARBA00022552"/>
    </source>
</evidence>
<feature type="transmembrane region" description="Helical" evidence="17">
    <location>
        <begin position="727"/>
        <end position="746"/>
    </location>
</feature>
<dbReference type="InterPro" id="IPR003000">
    <property type="entry name" value="Sirtuin"/>
</dbReference>
<feature type="region of interest" description="Disordered" evidence="16">
    <location>
        <begin position="1016"/>
        <end position="1046"/>
    </location>
</feature>
<feature type="compositionally biased region" description="Basic and acidic residues" evidence="16">
    <location>
        <begin position="1499"/>
        <end position="1510"/>
    </location>
</feature>
<evidence type="ECO:0000256" key="12">
    <source>
        <dbReference type="ARBA" id="ARBA00023027"/>
    </source>
</evidence>
<evidence type="ECO:0000256" key="13">
    <source>
        <dbReference type="ARBA" id="ARBA00023128"/>
    </source>
</evidence>
<dbReference type="InterPro" id="IPR029035">
    <property type="entry name" value="DHS-like_NAD/FAD-binding_dom"/>
</dbReference>
<dbReference type="EMBL" id="SSOP01000142">
    <property type="protein sequence ID" value="KAB5590824.1"/>
    <property type="molecule type" value="Genomic_DNA"/>
</dbReference>
<proteinExistence type="inferred from homology"/>
<evidence type="ECO:0000256" key="17">
    <source>
        <dbReference type="SAM" id="Phobius"/>
    </source>
</evidence>
<keyword evidence="14" id="KW-0539">Nucleus</keyword>
<evidence type="ECO:0000256" key="9">
    <source>
        <dbReference type="ARBA" id="ARBA00022833"/>
    </source>
</evidence>
<feature type="region of interest" description="Disordered" evidence="16">
    <location>
        <begin position="1481"/>
        <end position="1514"/>
    </location>
</feature>
<evidence type="ECO:0000256" key="2">
    <source>
        <dbReference type="ARBA" id="ARBA00004123"/>
    </source>
</evidence>
<dbReference type="InterPro" id="IPR004853">
    <property type="entry name" value="Sugar_P_trans_dom"/>
</dbReference>